<evidence type="ECO:0000313" key="3">
    <source>
        <dbReference type="Proteomes" id="UP000017747"/>
    </source>
</evidence>
<evidence type="ECO:0008006" key="4">
    <source>
        <dbReference type="Google" id="ProtNLM"/>
    </source>
</evidence>
<accession>V7I0Z3</accession>
<dbReference type="Proteomes" id="UP000017747">
    <property type="component" value="Unassembled WGS sequence"/>
</dbReference>
<dbReference type="RefSeq" id="WP_023385560.1">
    <property type="nucleotide sequence ID" value="NZ_AXUN02000198.1"/>
</dbReference>
<evidence type="ECO:0000313" key="2">
    <source>
        <dbReference type="EMBL" id="ETA79915.1"/>
    </source>
</evidence>
<keyword evidence="3" id="KW-1185">Reference proteome</keyword>
<sequence>MKRKYKLMIMFLALSLITATPLSVNAAKKTTIAQLLTAPYNNLSTPAIITDDVEVFYNQVWQNTDADTVLDGNELFIYKDADGSPVPIEVTESMNDTHDNSYEGQDDLYQTYIIENNLTVDYDTQYFDDNGAWIVIVGTPDGKPDLTAPITMVDYLDSNGPWYPQASVFTVIPTPIAYDGTNLEAAIDSLNNNHVWNTDYVDAYQNAWQADWARTYEPVTIDFIDWGNPMENTYPQVGYRFPIELYLYTKLTEPMTAYTMACLEYPSSADEVYGTNGAKFESYYATVLTNKFRAEAINLTYGGVTKINLEPAIGPSGKMNFASAGGGWIPTKAGTYRIFFYVDDPLISFEGAVINNDEHYVFSLGLKAEGLSQNKEGLSYIVNGADFTWIDVTVVEPNGGGGRKTK</sequence>
<dbReference type="EMBL" id="AXUN02000198">
    <property type="protein sequence ID" value="ETA79915.1"/>
    <property type="molecule type" value="Genomic_DNA"/>
</dbReference>
<reference evidence="2 3" key="1">
    <citation type="journal article" date="2014" name="Genome Announc.">
        <title>Genome Sequence of Youngiibacter fragilis, the Type Strain of the Genus Youngiibacter.</title>
        <authorList>
            <person name="Wawrik C.B."/>
            <person name="Callaghan A.V."/>
            <person name="Stamps B.W."/>
            <person name="Wawrik B."/>
        </authorList>
    </citation>
    <scope>NUCLEOTIDE SEQUENCE [LARGE SCALE GENOMIC DNA]</scope>
    <source>
        <strain evidence="2 3">232.1</strain>
    </source>
</reference>
<name>V7I0Z3_9CLOT</name>
<protein>
    <recommendedName>
        <fullName evidence="4">PA14 domain-containing protein</fullName>
    </recommendedName>
</protein>
<proteinExistence type="predicted"/>
<dbReference type="OrthoDB" id="105314at2"/>
<organism evidence="2 3">
    <name type="scientific">Youngiibacter fragilis 232.1</name>
    <dbReference type="NCBI Taxonomy" id="994573"/>
    <lineage>
        <taxon>Bacteria</taxon>
        <taxon>Bacillati</taxon>
        <taxon>Bacillota</taxon>
        <taxon>Clostridia</taxon>
        <taxon>Eubacteriales</taxon>
        <taxon>Clostridiaceae</taxon>
        <taxon>Youngiibacter</taxon>
    </lineage>
</organism>
<gene>
    <name evidence="2" type="ORF">T472_0215460</name>
</gene>
<feature type="chain" id="PRO_5004760490" description="PA14 domain-containing protein" evidence="1">
    <location>
        <begin position="27"/>
        <end position="406"/>
    </location>
</feature>
<evidence type="ECO:0000256" key="1">
    <source>
        <dbReference type="SAM" id="SignalP"/>
    </source>
</evidence>
<keyword evidence="1" id="KW-0732">Signal</keyword>
<feature type="signal peptide" evidence="1">
    <location>
        <begin position="1"/>
        <end position="26"/>
    </location>
</feature>
<comment type="caution">
    <text evidence="2">The sequence shown here is derived from an EMBL/GenBank/DDBJ whole genome shotgun (WGS) entry which is preliminary data.</text>
</comment>
<dbReference type="AlphaFoldDB" id="V7I0Z3"/>